<dbReference type="Proteomes" id="UP000441336">
    <property type="component" value="Unassembled WGS sequence"/>
</dbReference>
<evidence type="ECO:0000313" key="2">
    <source>
        <dbReference type="Proteomes" id="UP000441336"/>
    </source>
</evidence>
<accession>A0A7K1TFJ9</accession>
<dbReference type="Pfam" id="PF06037">
    <property type="entry name" value="DUF922"/>
    <property type="match status" value="1"/>
</dbReference>
<protein>
    <submittedName>
        <fullName evidence="1">DUF922 domain-containing protein</fullName>
    </submittedName>
</protein>
<dbReference type="EMBL" id="WQKZ01000003">
    <property type="protein sequence ID" value="MVN77177.1"/>
    <property type="molecule type" value="Genomic_DNA"/>
</dbReference>
<name>A0A7K1TFJ9_9BACT</name>
<dbReference type="AlphaFoldDB" id="A0A7K1TFJ9"/>
<proteinExistence type="predicted"/>
<evidence type="ECO:0000313" key="1">
    <source>
        <dbReference type="EMBL" id="MVN77177.1"/>
    </source>
</evidence>
<dbReference type="InterPro" id="IPR010321">
    <property type="entry name" value="DUF922"/>
</dbReference>
<keyword evidence="2" id="KW-1185">Reference proteome</keyword>
<gene>
    <name evidence="1" type="ORF">GO988_12650</name>
</gene>
<reference evidence="1 2" key="1">
    <citation type="submission" date="2019-12" db="EMBL/GenBank/DDBJ databases">
        <title>Hymenobacter sp. HMF4947 Genome sequencing and assembly.</title>
        <authorList>
            <person name="Kang H."/>
            <person name="Cha I."/>
            <person name="Kim H."/>
            <person name="Joh K."/>
        </authorList>
    </citation>
    <scope>NUCLEOTIDE SEQUENCE [LARGE SCALE GENOMIC DNA]</scope>
    <source>
        <strain evidence="1 2">HMF4947</strain>
    </source>
</reference>
<organism evidence="1 2">
    <name type="scientific">Hymenobacter ginkgonis</name>
    <dbReference type="NCBI Taxonomy" id="2682976"/>
    <lineage>
        <taxon>Bacteria</taxon>
        <taxon>Pseudomonadati</taxon>
        <taxon>Bacteroidota</taxon>
        <taxon>Cytophagia</taxon>
        <taxon>Cytophagales</taxon>
        <taxon>Hymenobacteraceae</taxon>
        <taxon>Hymenobacter</taxon>
    </lineage>
</organism>
<comment type="caution">
    <text evidence="1">The sequence shown here is derived from an EMBL/GenBank/DDBJ whole genome shotgun (WGS) entry which is preliminary data.</text>
</comment>
<sequence length="211" mass="22768">MAWPAGVAAKLGRQCPALFSAKMTKKLLGLFALVVSLSGSQSVAAQAVKIPAGTLRWSANRPLTVADFKGKAKPGEPHAALTSANINTGASCRGNVFSGTARASFDPAASWVRDASRMTPALLRHEQLHFDIAEVYARRLRQQLAALHVPCDKLGSAFDQVSQAAYAAWAKAEDAYDRDTNHGLQHEQQARWEAQVKQELLDLADFVETDA</sequence>